<dbReference type="STRING" id="1182543.W9WYL3"/>
<feature type="region of interest" description="Disordered" evidence="6">
    <location>
        <begin position="1"/>
        <end position="23"/>
    </location>
</feature>
<dbReference type="Gene3D" id="1.20.1250.20">
    <property type="entry name" value="MFS general substrate transporter like domains"/>
    <property type="match status" value="1"/>
</dbReference>
<evidence type="ECO:0000256" key="1">
    <source>
        <dbReference type="ARBA" id="ARBA00004141"/>
    </source>
</evidence>
<keyword evidence="4 7" id="KW-1133">Transmembrane helix</keyword>
<evidence type="ECO:0000256" key="3">
    <source>
        <dbReference type="ARBA" id="ARBA00022692"/>
    </source>
</evidence>
<keyword evidence="3 7" id="KW-0812">Transmembrane</keyword>
<evidence type="ECO:0000313" key="10">
    <source>
        <dbReference type="Proteomes" id="UP000019471"/>
    </source>
</evidence>
<name>W9WYL3_9EURO</name>
<evidence type="ECO:0000313" key="9">
    <source>
        <dbReference type="EMBL" id="EXJ69751.1"/>
    </source>
</evidence>
<evidence type="ECO:0000256" key="2">
    <source>
        <dbReference type="ARBA" id="ARBA00022448"/>
    </source>
</evidence>
<dbReference type="PANTHER" id="PTHR43791:SF97">
    <property type="entry name" value="ALLANTOATE TRANSPORTER, PUTATIVE (AFU_ORTHOLOGUE AFUA_1G14700)-RELATED"/>
    <property type="match status" value="1"/>
</dbReference>
<evidence type="ECO:0000256" key="4">
    <source>
        <dbReference type="ARBA" id="ARBA00022989"/>
    </source>
</evidence>
<feature type="transmembrane region" description="Helical" evidence="7">
    <location>
        <begin position="158"/>
        <end position="177"/>
    </location>
</feature>
<comment type="subcellular location">
    <subcellularLocation>
        <location evidence="1">Membrane</location>
        <topology evidence="1">Multi-pass membrane protein</topology>
    </subcellularLocation>
</comment>
<keyword evidence="5 7" id="KW-0472">Membrane</keyword>
<evidence type="ECO:0000256" key="5">
    <source>
        <dbReference type="ARBA" id="ARBA00023136"/>
    </source>
</evidence>
<dbReference type="PANTHER" id="PTHR43791">
    <property type="entry name" value="PERMEASE-RELATED"/>
    <property type="match status" value="1"/>
</dbReference>
<organism evidence="9 10">
    <name type="scientific">Cladophialophora psammophila CBS 110553</name>
    <dbReference type="NCBI Taxonomy" id="1182543"/>
    <lineage>
        <taxon>Eukaryota</taxon>
        <taxon>Fungi</taxon>
        <taxon>Dikarya</taxon>
        <taxon>Ascomycota</taxon>
        <taxon>Pezizomycotina</taxon>
        <taxon>Eurotiomycetes</taxon>
        <taxon>Chaetothyriomycetidae</taxon>
        <taxon>Chaetothyriales</taxon>
        <taxon>Herpotrichiellaceae</taxon>
        <taxon>Cladophialophora</taxon>
    </lineage>
</organism>
<keyword evidence="2" id="KW-0813">Transport</keyword>
<gene>
    <name evidence="9" type="ORF">A1O5_06822</name>
</gene>
<dbReference type="EMBL" id="AMGX01000010">
    <property type="protein sequence ID" value="EXJ69751.1"/>
    <property type="molecule type" value="Genomic_DNA"/>
</dbReference>
<dbReference type="PROSITE" id="PS50850">
    <property type="entry name" value="MFS"/>
    <property type="match status" value="1"/>
</dbReference>
<reference evidence="9 10" key="1">
    <citation type="submission" date="2013-03" db="EMBL/GenBank/DDBJ databases">
        <title>The Genome Sequence of Cladophialophora psammophila CBS 110553.</title>
        <authorList>
            <consortium name="The Broad Institute Genomics Platform"/>
            <person name="Cuomo C."/>
            <person name="de Hoog S."/>
            <person name="Gorbushina A."/>
            <person name="Walker B."/>
            <person name="Young S.K."/>
            <person name="Zeng Q."/>
            <person name="Gargeya S."/>
            <person name="Fitzgerald M."/>
            <person name="Haas B."/>
            <person name="Abouelleil A."/>
            <person name="Allen A.W."/>
            <person name="Alvarado L."/>
            <person name="Arachchi H.M."/>
            <person name="Berlin A.M."/>
            <person name="Chapman S.B."/>
            <person name="Gainer-Dewar J."/>
            <person name="Goldberg J."/>
            <person name="Griggs A."/>
            <person name="Gujja S."/>
            <person name="Hansen M."/>
            <person name="Howarth C."/>
            <person name="Imamovic A."/>
            <person name="Ireland A."/>
            <person name="Larimer J."/>
            <person name="McCowan C."/>
            <person name="Murphy C."/>
            <person name="Pearson M."/>
            <person name="Poon T.W."/>
            <person name="Priest M."/>
            <person name="Roberts A."/>
            <person name="Saif S."/>
            <person name="Shea T."/>
            <person name="Sisk P."/>
            <person name="Sykes S."/>
            <person name="Wortman J."/>
            <person name="Nusbaum C."/>
            <person name="Birren B."/>
        </authorList>
    </citation>
    <scope>NUCLEOTIDE SEQUENCE [LARGE SCALE GENOMIC DNA]</scope>
    <source>
        <strain evidence="9 10">CBS 110553</strain>
    </source>
</reference>
<protein>
    <recommendedName>
        <fullName evidence="8">Major facilitator superfamily (MFS) profile domain-containing protein</fullName>
    </recommendedName>
</protein>
<dbReference type="GO" id="GO:0022857">
    <property type="term" value="F:transmembrane transporter activity"/>
    <property type="evidence" value="ECO:0007669"/>
    <property type="project" value="InterPro"/>
</dbReference>
<evidence type="ECO:0000256" key="7">
    <source>
        <dbReference type="SAM" id="Phobius"/>
    </source>
</evidence>
<sequence>MDPAAEKSTNAQEVEAVDHETGVHKGGVTTLAADDLDVGASIVQAQEDTHYTEEGEDVRDSGPCQNEKDCTDGIGLPLEKSIVLRKIDWRIIPLAAWACGLQFVDKSGLGAAATYGLREDLGLKGQEYSWCVSIFYFGYLAGSFVSGRGLQYFHAGKFIGCAYFIWGGTLLGCIGAQNYATLLALRFFLGVFESSLVPGLLLM</sequence>
<keyword evidence="10" id="KW-1185">Reference proteome</keyword>
<dbReference type="Pfam" id="PF07690">
    <property type="entry name" value="MFS_1"/>
    <property type="match status" value="1"/>
</dbReference>
<dbReference type="GeneID" id="19191530"/>
<dbReference type="eggNOG" id="KOG2533">
    <property type="taxonomic scope" value="Eukaryota"/>
</dbReference>
<dbReference type="OrthoDB" id="4127485at2759"/>
<feature type="domain" description="Major facilitator superfamily (MFS) profile" evidence="8">
    <location>
        <begin position="91"/>
        <end position="203"/>
    </location>
</feature>
<dbReference type="RefSeq" id="XP_007745603.1">
    <property type="nucleotide sequence ID" value="XM_007747413.1"/>
</dbReference>
<accession>W9WYL3</accession>
<feature type="transmembrane region" description="Helical" evidence="7">
    <location>
        <begin position="127"/>
        <end position="146"/>
    </location>
</feature>
<dbReference type="Proteomes" id="UP000019471">
    <property type="component" value="Unassembled WGS sequence"/>
</dbReference>
<dbReference type="HOGENOM" id="CLU_1348794_0_0_1"/>
<evidence type="ECO:0000259" key="8">
    <source>
        <dbReference type="PROSITE" id="PS50850"/>
    </source>
</evidence>
<dbReference type="AlphaFoldDB" id="W9WYL3"/>
<dbReference type="InterPro" id="IPR036259">
    <property type="entry name" value="MFS_trans_sf"/>
</dbReference>
<proteinExistence type="predicted"/>
<dbReference type="InterPro" id="IPR020846">
    <property type="entry name" value="MFS_dom"/>
</dbReference>
<comment type="caution">
    <text evidence="9">The sequence shown here is derived from an EMBL/GenBank/DDBJ whole genome shotgun (WGS) entry which is preliminary data.</text>
</comment>
<dbReference type="GO" id="GO:0016020">
    <property type="term" value="C:membrane"/>
    <property type="evidence" value="ECO:0007669"/>
    <property type="project" value="UniProtKB-SubCell"/>
</dbReference>
<dbReference type="SUPFAM" id="SSF103473">
    <property type="entry name" value="MFS general substrate transporter"/>
    <property type="match status" value="1"/>
</dbReference>
<evidence type="ECO:0000256" key="6">
    <source>
        <dbReference type="SAM" id="MobiDB-lite"/>
    </source>
</evidence>
<dbReference type="InterPro" id="IPR011701">
    <property type="entry name" value="MFS"/>
</dbReference>